<feature type="region of interest" description="Disordered" evidence="2">
    <location>
        <begin position="803"/>
        <end position="822"/>
    </location>
</feature>
<proteinExistence type="predicted"/>
<evidence type="ECO:0000256" key="1">
    <source>
        <dbReference type="SAM" id="Coils"/>
    </source>
</evidence>
<dbReference type="EMBL" id="BMAR01000010">
    <property type="protein sequence ID" value="GFR45642.1"/>
    <property type="molecule type" value="Genomic_DNA"/>
</dbReference>
<feature type="compositionally biased region" description="Polar residues" evidence="2">
    <location>
        <begin position="1042"/>
        <end position="1052"/>
    </location>
</feature>
<organism evidence="3 4">
    <name type="scientific">Astrephomene gubernaculifera</name>
    <dbReference type="NCBI Taxonomy" id="47775"/>
    <lineage>
        <taxon>Eukaryota</taxon>
        <taxon>Viridiplantae</taxon>
        <taxon>Chlorophyta</taxon>
        <taxon>core chlorophytes</taxon>
        <taxon>Chlorophyceae</taxon>
        <taxon>CS clade</taxon>
        <taxon>Chlamydomonadales</taxon>
        <taxon>Astrephomenaceae</taxon>
        <taxon>Astrephomene</taxon>
    </lineage>
</organism>
<feature type="compositionally biased region" description="Basic and acidic residues" evidence="2">
    <location>
        <begin position="956"/>
        <end position="966"/>
    </location>
</feature>
<evidence type="ECO:0000256" key="2">
    <source>
        <dbReference type="SAM" id="MobiDB-lite"/>
    </source>
</evidence>
<dbReference type="Proteomes" id="UP001054857">
    <property type="component" value="Unassembled WGS sequence"/>
</dbReference>
<keyword evidence="1" id="KW-0175">Coiled coil</keyword>
<accession>A0AAD3DS72</accession>
<feature type="compositionally biased region" description="Low complexity" evidence="2">
    <location>
        <begin position="1089"/>
        <end position="1100"/>
    </location>
</feature>
<feature type="region of interest" description="Disordered" evidence="2">
    <location>
        <begin position="1084"/>
        <end position="1127"/>
    </location>
</feature>
<dbReference type="PANTHER" id="PTHR45615:SF66">
    <property type="entry name" value="CARD DOMAIN-CONTAINING PROTEIN"/>
    <property type="match status" value="1"/>
</dbReference>
<gene>
    <name evidence="3" type="ORF">Agub_g7051</name>
</gene>
<feature type="coiled-coil region" evidence="1">
    <location>
        <begin position="249"/>
        <end position="297"/>
    </location>
</feature>
<reference evidence="3 4" key="1">
    <citation type="journal article" date="2021" name="Sci. Rep.">
        <title>Genome sequencing of the multicellular alga Astrephomene provides insights into convergent evolution of germ-soma differentiation.</title>
        <authorList>
            <person name="Yamashita S."/>
            <person name="Yamamoto K."/>
            <person name="Matsuzaki R."/>
            <person name="Suzuki S."/>
            <person name="Yamaguchi H."/>
            <person name="Hirooka S."/>
            <person name="Minakuchi Y."/>
            <person name="Miyagishima S."/>
            <person name="Kawachi M."/>
            <person name="Toyoda A."/>
            <person name="Nozaki H."/>
        </authorList>
    </citation>
    <scope>NUCLEOTIDE SEQUENCE [LARGE SCALE GENOMIC DNA]</scope>
    <source>
        <strain evidence="3 4">NIES-4017</strain>
    </source>
</reference>
<name>A0AAD3DS72_9CHLO</name>
<evidence type="ECO:0000313" key="4">
    <source>
        <dbReference type="Proteomes" id="UP001054857"/>
    </source>
</evidence>
<feature type="compositionally biased region" description="Polar residues" evidence="2">
    <location>
        <begin position="84"/>
        <end position="99"/>
    </location>
</feature>
<dbReference type="PANTHER" id="PTHR45615">
    <property type="entry name" value="MYOSIN HEAVY CHAIN, NON-MUSCLE"/>
    <property type="match status" value="1"/>
</dbReference>
<feature type="coiled-coil region" evidence="1">
    <location>
        <begin position="321"/>
        <end position="348"/>
    </location>
</feature>
<evidence type="ECO:0000313" key="3">
    <source>
        <dbReference type="EMBL" id="GFR45642.1"/>
    </source>
</evidence>
<feature type="compositionally biased region" description="Basic and acidic residues" evidence="2">
    <location>
        <begin position="1023"/>
        <end position="1032"/>
    </location>
</feature>
<feature type="compositionally biased region" description="Pro residues" evidence="2">
    <location>
        <begin position="103"/>
        <end position="116"/>
    </location>
</feature>
<feature type="coiled-coil region" evidence="1">
    <location>
        <begin position="418"/>
        <end position="473"/>
    </location>
</feature>
<feature type="region of interest" description="Disordered" evidence="2">
    <location>
        <begin position="1163"/>
        <end position="1200"/>
    </location>
</feature>
<protein>
    <submittedName>
        <fullName evidence="3">Uncharacterized protein</fullName>
    </submittedName>
</protein>
<dbReference type="Gene3D" id="1.20.58.60">
    <property type="match status" value="1"/>
</dbReference>
<comment type="caution">
    <text evidence="3">The sequence shown here is derived from an EMBL/GenBank/DDBJ whole genome shotgun (WGS) entry which is preliminary data.</text>
</comment>
<keyword evidence="4" id="KW-1185">Reference proteome</keyword>
<feature type="region of interest" description="Disordered" evidence="2">
    <location>
        <begin position="954"/>
        <end position="977"/>
    </location>
</feature>
<feature type="region of interest" description="Disordered" evidence="2">
    <location>
        <begin position="1"/>
        <end position="132"/>
    </location>
</feature>
<feature type="compositionally biased region" description="Basic residues" evidence="2">
    <location>
        <begin position="1116"/>
        <end position="1126"/>
    </location>
</feature>
<feature type="region of interest" description="Disordered" evidence="2">
    <location>
        <begin position="559"/>
        <end position="584"/>
    </location>
</feature>
<feature type="compositionally biased region" description="Polar residues" evidence="2">
    <location>
        <begin position="44"/>
        <end position="73"/>
    </location>
</feature>
<feature type="compositionally biased region" description="Basic and acidic residues" evidence="2">
    <location>
        <begin position="24"/>
        <end position="40"/>
    </location>
</feature>
<dbReference type="AlphaFoldDB" id="A0AAD3DS72"/>
<sequence>MDFRKSYGGPVGRHGADPFAQLGKDTRQERDDRARQERDATGAIANSKTASRSSALTKGSTGDTRRNSLSARTSGHYGALSRSVDLSSGTPRNPTNSGIPRQPGLPSPAASTPPRPVAQSPATSTAHDTHSRVHQLVAEGQHLREQNSNLEAALQAANSRCSELLSHVQQLNDTLAAERAAAAEACRERDEHAAELERARMQAAELKASGSVALATSEVCRAALSTAFSGTVTAIGNAHDELRHALASREKQDRQLAASRVRVAQLEAAMADRERQLAAAAGERRRLGREMEELAGQLTAKDDKLNALAAVLVPAASAGVQEDLVAVANSLTERLRELQRQLEEHRFLADDMDAGDAKATLRARQAKTAAHVAWGSAGGASCGVSAGGALACTPGGSGLNASGLTTGSSPSESGKKATRSLAAKVSELTEAREQLEGDNLHIAAENEQLRQENSDLRARLQELIAAAAEATSSTASSPTQHTATTTTAAIIATTSSARRAATGIASFPLKTPTTLFAAVLHSDKAAEFENAEPVDTGVSNRATAKMAVGLDELSARAEEWRRQADASRTQARDAQERAEQAAERQRDAEAMAEAVRVELDNVRRELDAVREEVEEARARALEAGRAQEAAEERFAALQAAEEGRLAKVQELQAESARLRSQLRSLQEELGKEQRASGTAKEQLKAMHANEDALMQRILAGEAERQLLLRQIEESNDTLADLRRRLDESAQQVAEAAELRARVAGLTAAAEAAGALQQREQQQQQEQLQGLGASPAAAARSAASAARMQLLEREVQELRAALRANAERASQDSRAHERRDQQMAALRQQALEAEVQQRQVEAELRLLRSQLAEKTRLREQVEELQCQLAAATARADELPARLAAVTAQADELLRRADTAAGREEELQGRLAAAVASNEELKDSLRHSTARLVELQYRLELEAARVEELQELQMQQQQEEKEVDDEKQRRGKQCAASDPRVGGGVTIQVQCVDACDDVCNDVRGEGDVGVSSSGDYDLKRERDRGVKADCKADVSKATPLHAPQLQQGQRQAATDTAAVHQGGQEILPYDGDDVDIGGNCSRFAEDANDAQQQQRLHQSSSSHYHDHQHQQQQQQPPHQHHNQHRTVSRHAALVARMLNAGPQLALVSSYSSLPESLLESAIPEDREAEEDEDFHMSGALGGCRRGSLSGQQQQRRRQQQGRAQPLRVVLGLAVKGSVLAGAMVAGLLIGNAQGFQGLVARQGSSGARKGAGGAAGQAVVAVEGIVLPPM</sequence>
<feature type="compositionally biased region" description="Basic and acidic residues" evidence="2">
    <location>
        <begin position="804"/>
        <end position="820"/>
    </location>
</feature>
<feature type="region of interest" description="Disordered" evidence="2">
    <location>
        <begin position="1023"/>
        <end position="1056"/>
    </location>
</feature>
<feature type="coiled-coil region" evidence="1">
    <location>
        <begin position="140"/>
        <end position="209"/>
    </location>
</feature>